<gene>
    <name evidence="4" type="ORF">SE18_12645</name>
</gene>
<dbReference type="PROSITE" id="PS51186">
    <property type="entry name" value="GNAT"/>
    <property type="match status" value="1"/>
</dbReference>
<dbReference type="PANTHER" id="PTHR43877:SF2">
    <property type="entry name" value="AMINOALKYLPHOSPHONATE N-ACETYLTRANSFERASE-RELATED"/>
    <property type="match status" value="1"/>
</dbReference>
<dbReference type="PANTHER" id="PTHR43877">
    <property type="entry name" value="AMINOALKYLPHOSPHONATE N-ACETYLTRANSFERASE-RELATED-RELATED"/>
    <property type="match status" value="1"/>
</dbReference>
<evidence type="ECO:0000313" key="4">
    <source>
        <dbReference type="EMBL" id="KPL86800.1"/>
    </source>
</evidence>
<dbReference type="SUPFAM" id="SSF55729">
    <property type="entry name" value="Acyl-CoA N-acyltransferases (Nat)"/>
    <property type="match status" value="1"/>
</dbReference>
<feature type="domain" description="N-acetyltransferase" evidence="3">
    <location>
        <begin position="28"/>
        <end position="179"/>
    </location>
</feature>
<keyword evidence="2" id="KW-0012">Acyltransferase</keyword>
<organism evidence="4 5">
    <name type="scientific">Herpetosiphon geysericola</name>
    <dbReference type="NCBI Taxonomy" id="70996"/>
    <lineage>
        <taxon>Bacteria</taxon>
        <taxon>Bacillati</taxon>
        <taxon>Chloroflexota</taxon>
        <taxon>Chloroflexia</taxon>
        <taxon>Herpetosiphonales</taxon>
        <taxon>Herpetosiphonaceae</taxon>
        <taxon>Herpetosiphon</taxon>
    </lineage>
</organism>
<dbReference type="InterPro" id="IPR000182">
    <property type="entry name" value="GNAT_dom"/>
</dbReference>
<protein>
    <recommendedName>
        <fullName evidence="3">N-acetyltransferase domain-containing protein</fullName>
    </recommendedName>
</protein>
<dbReference type="EMBL" id="LGKP01000021">
    <property type="protein sequence ID" value="KPL86800.1"/>
    <property type="molecule type" value="Genomic_DNA"/>
</dbReference>
<proteinExistence type="predicted"/>
<dbReference type="Proteomes" id="UP000050277">
    <property type="component" value="Unassembled WGS sequence"/>
</dbReference>
<accession>A0A0P6Y4H2</accession>
<dbReference type="InterPro" id="IPR016181">
    <property type="entry name" value="Acyl_CoA_acyltransferase"/>
</dbReference>
<evidence type="ECO:0000256" key="2">
    <source>
        <dbReference type="ARBA" id="ARBA00023315"/>
    </source>
</evidence>
<dbReference type="InterPro" id="IPR050832">
    <property type="entry name" value="Bact_Acetyltransf"/>
</dbReference>
<evidence type="ECO:0000259" key="3">
    <source>
        <dbReference type="PROSITE" id="PS51186"/>
    </source>
</evidence>
<reference evidence="4 5" key="1">
    <citation type="submission" date="2015-07" db="EMBL/GenBank/DDBJ databases">
        <title>Whole genome sequence of Herpetosiphon geysericola DSM 7119.</title>
        <authorList>
            <person name="Hemp J."/>
            <person name="Ward L.M."/>
            <person name="Pace L.A."/>
            <person name="Fischer W.W."/>
        </authorList>
    </citation>
    <scope>NUCLEOTIDE SEQUENCE [LARGE SCALE GENOMIC DNA]</scope>
    <source>
        <strain evidence="4 5">DSM 7119</strain>
    </source>
</reference>
<dbReference type="AlphaFoldDB" id="A0A0P6Y4H2"/>
<evidence type="ECO:0000256" key="1">
    <source>
        <dbReference type="ARBA" id="ARBA00022679"/>
    </source>
</evidence>
<dbReference type="GO" id="GO:0016747">
    <property type="term" value="F:acyltransferase activity, transferring groups other than amino-acyl groups"/>
    <property type="evidence" value="ECO:0007669"/>
    <property type="project" value="InterPro"/>
</dbReference>
<name>A0A0P6Y4H2_9CHLR</name>
<sequence length="183" mass="20696">MPELRLRPLNWPHDQAAICALDTGFSTTTIYQVQQTELSIALVLGEIAQPFEKHYALSADCERLAQLTWVVVAEDQGQLVGLAALEYQQWNRRAVLEHCYVARGYRGQGLGRQLLTAALEAARQLSARCVWLETQTTNPAAIEFYRTVGFRWCGIDMQLYDPATLDPREIALFFSYDLTEIGL</sequence>
<keyword evidence="1" id="KW-0808">Transferase</keyword>
<keyword evidence="5" id="KW-1185">Reference proteome</keyword>
<dbReference type="Gene3D" id="3.40.630.30">
    <property type="match status" value="1"/>
</dbReference>
<dbReference type="RefSeq" id="WP_054534816.1">
    <property type="nucleotide sequence ID" value="NZ_LGKP01000021.1"/>
</dbReference>
<dbReference type="CDD" id="cd04301">
    <property type="entry name" value="NAT_SF"/>
    <property type="match status" value="1"/>
</dbReference>
<dbReference type="STRING" id="70996.SE18_12645"/>
<dbReference type="OrthoDB" id="9800193at2"/>
<comment type="caution">
    <text evidence="4">The sequence shown here is derived from an EMBL/GenBank/DDBJ whole genome shotgun (WGS) entry which is preliminary data.</text>
</comment>
<dbReference type="Pfam" id="PF00583">
    <property type="entry name" value="Acetyltransf_1"/>
    <property type="match status" value="1"/>
</dbReference>
<evidence type="ECO:0000313" key="5">
    <source>
        <dbReference type="Proteomes" id="UP000050277"/>
    </source>
</evidence>